<protein>
    <submittedName>
        <fullName evidence="3">Uncharacterized protein</fullName>
    </submittedName>
</protein>
<keyword evidence="4" id="KW-1185">Reference proteome</keyword>
<keyword evidence="1" id="KW-0175">Coiled coil</keyword>
<reference evidence="3 4" key="1">
    <citation type="journal article" date="2014" name="BMC Genomics">
        <title>Comparative genome sequencing reveals chemotype-specific gene clusters in the toxigenic black mold Stachybotrys.</title>
        <authorList>
            <person name="Semeiks J."/>
            <person name="Borek D."/>
            <person name="Otwinowski Z."/>
            <person name="Grishin N.V."/>
        </authorList>
    </citation>
    <scope>NUCLEOTIDE SEQUENCE [LARGE SCALE GENOMIC DNA]</scope>
    <source>
        <strain evidence="4">CBS 109288 / IBT 7711</strain>
    </source>
</reference>
<name>A0A084B045_STACB</name>
<feature type="coiled-coil region" evidence="1">
    <location>
        <begin position="285"/>
        <end position="319"/>
    </location>
</feature>
<evidence type="ECO:0000256" key="2">
    <source>
        <dbReference type="SAM" id="MobiDB-lite"/>
    </source>
</evidence>
<gene>
    <name evidence="3" type="ORF">S7711_00766</name>
</gene>
<dbReference type="OrthoDB" id="3886346at2759"/>
<dbReference type="Proteomes" id="UP000028045">
    <property type="component" value="Unassembled WGS sequence"/>
</dbReference>
<dbReference type="AlphaFoldDB" id="A0A084B045"/>
<evidence type="ECO:0000313" key="3">
    <source>
        <dbReference type="EMBL" id="KEY70924.1"/>
    </source>
</evidence>
<proteinExistence type="predicted"/>
<evidence type="ECO:0000256" key="1">
    <source>
        <dbReference type="SAM" id="Coils"/>
    </source>
</evidence>
<organism evidence="3 4">
    <name type="scientific">Stachybotrys chartarum (strain CBS 109288 / IBT 7711)</name>
    <name type="common">Toxic black mold</name>
    <name type="synonym">Stilbospora chartarum</name>
    <dbReference type="NCBI Taxonomy" id="1280523"/>
    <lineage>
        <taxon>Eukaryota</taxon>
        <taxon>Fungi</taxon>
        <taxon>Dikarya</taxon>
        <taxon>Ascomycota</taxon>
        <taxon>Pezizomycotina</taxon>
        <taxon>Sordariomycetes</taxon>
        <taxon>Hypocreomycetidae</taxon>
        <taxon>Hypocreales</taxon>
        <taxon>Stachybotryaceae</taxon>
        <taxon>Stachybotrys</taxon>
    </lineage>
</organism>
<evidence type="ECO:0000313" key="4">
    <source>
        <dbReference type="Proteomes" id="UP000028045"/>
    </source>
</evidence>
<accession>A0A084B045</accession>
<feature type="region of interest" description="Disordered" evidence="2">
    <location>
        <begin position="42"/>
        <end position="120"/>
    </location>
</feature>
<dbReference type="EMBL" id="KL648402">
    <property type="protein sequence ID" value="KEY70924.1"/>
    <property type="molecule type" value="Genomic_DNA"/>
</dbReference>
<dbReference type="HOGENOM" id="CLU_041458_1_0_1"/>
<sequence length="410" mass="45315">MAMDALRNLVNNIPDWQTKLDQLSSQITQRQAELAAVAAAEGKSFETRSIRNQGSTESLKPKDDGPMHGTLEMEPATLPEGTMAQENTTRPCKPSTPPQYPHYGANPDVPGAHDGAGSPGRLLTQARDAQAAVHSRAAAQAKKKRRSASAVSAEGANQAYRTRSMIIVYYDSKVQDFFDSLVRFVSSSRNLMRKAKMAAKVAHIKRLAEMELPDDDPDGDGLDALPSLRYMSSRRMGGPLRSLGGPPGAKDQPPDVYDKLDKTLDAVQMTCEHGAHQFLRDADCNEELRKIQARMAEAYQMAKEEMERVERDEPELAKETGDLGKARTCRPISMRRELSATLKEDLGIKLDVSKLEAAKPQQHKSSMDNSGAIIEADEAMEADEGIDMEQEMPMLKFRSTRYMRSRPAQP</sequence>
<feature type="region of interest" description="Disordered" evidence="2">
    <location>
        <begin position="384"/>
        <end position="410"/>
    </location>
</feature>